<dbReference type="SUPFAM" id="SSF52540">
    <property type="entry name" value="P-loop containing nucleoside triphosphate hydrolases"/>
    <property type="match status" value="1"/>
</dbReference>
<evidence type="ECO:0000313" key="4">
    <source>
        <dbReference type="EMBL" id="GAA5053042.1"/>
    </source>
</evidence>
<dbReference type="InterPro" id="IPR003593">
    <property type="entry name" value="AAA+_ATPase"/>
</dbReference>
<keyword evidence="1" id="KW-0547">Nucleotide-binding</keyword>
<dbReference type="PANTHER" id="PTHR43038:SF7">
    <property type="entry name" value="ABC TRANSPORT SYSTEM ATP-BINDING PROTEIN"/>
    <property type="match status" value="1"/>
</dbReference>
<protein>
    <submittedName>
        <fullName evidence="4">ABC transporter ATP-binding protein</fullName>
    </submittedName>
</protein>
<dbReference type="EMBL" id="BAABKC010000037">
    <property type="protein sequence ID" value="GAA5053042.1"/>
    <property type="molecule type" value="Genomic_DNA"/>
</dbReference>
<feature type="domain" description="ABC transporter" evidence="3">
    <location>
        <begin position="3"/>
        <end position="205"/>
    </location>
</feature>
<gene>
    <name evidence="4" type="ORF">GCM10023336_22900</name>
</gene>
<dbReference type="Proteomes" id="UP001500124">
    <property type="component" value="Unassembled WGS sequence"/>
</dbReference>
<dbReference type="Gene3D" id="3.40.50.300">
    <property type="entry name" value="P-loop containing nucleotide triphosphate hydrolases"/>
    <property type="match status" value="1"/>
</dbReference>
<dbReference type="SMART" id="SM00382">
    <property type="entry name" value="AAA"/>
    <property type="match status" value="1"/>
</dbReference>
<dbReference type="InterPro" id="IPR027417">
    <property type="entry name" value="P-loop_NTPase"/>
</dbReference>
<dbReference type="PROSITE" id="PS50893">
    <property type="entry name" value="ABC_TRANSPORTER_2"/>
    <property type="match status" value="1"/>
</dbReference>
<comment type="caution">
    <text evidence="4">The sequence shown here is derived from an EMBL/GenBank/DDBJ whole genome shotgun (WGS) entry which is preliminary data.</text>
</comment>
<dbReference type="RefSeq" id="WP_345668180.1">
    <property type="nucleotide sequence ID" value="NZ_BAABKC010000037.1"/>
</dbReference>
<accession>A0ABP9KA53</accession>
<evidence type="ECO:0000256" key="2">
    <source>
        <dbReference type="ARBA" id="ARBA00022840"/>
    </source>
</evidence>
<dbReference type="Pfam" id="PF00005">
    <property type="entry name" value="ABC_tran"/>
    <property type="match status" value="1"/>
</dbReference>
<dbReference type="PANTHER" id="PTHR43038">
    <property type="entry name" value="ATP-BINDING CASSETTE, SUB-FAMILY H, MEMBER 1"/>
    <property type="match status" value="1"/>
</dbReference>
<evidence type="ECO:0000313" key="5">
    <source>
        <dbReference type="Proteomes" id="UP001500124"/>
    </source>
</evidence>
<organism evidence="4 5">
    <name type="scientific">Streptomyces similanensis</name>
    <dbReference type="NCBI Taxonomy" id="1274988"/>
    <lineage>
        <taxon>Bacteria</taxon>
        <taxon>Bacillati</taxon>
        <taxon>Actinomycetota</taxon>
        <taxon>Actinomycetes</taxon>
        <taxon>Kitasatosporales</taxon>
        <taxon>Streptomycetaceae</taxon>
        <taxon>Streptomyces</taxon>
    </lineage>
</organism>
<evidence type="ECO:0000259" key="3">
    <source>
        <dbReference type="PROSITE" id="PS50893"/>
    </source>
</evidence>
<name>A0ABP9KA53_9ACTN</name>
<proteinExistence type="predicted"/>
<reference evidence="5" key="1">
    <citation type="journal article" date="2019" name="Int. J. Syst. Evol. Microbiol.">
        <title>The Global Catalogue of Microorganisms (GCM) 10K type strain sequencing project: providing services to taxonomists for standard genome sequencing and annotation.</title>
        <authorList>
            <consortium name="The Broad Institute Genomics Platform"/>
            <consortium name="The Broad Institute Genome Sequencing Center for Infectious Disease"/>
            <person name="Wu L."/>
            <person name="Ma J."/>
        </authorList>
    </citation>
    <scope>NUCLEOTIDE SEQUENCE [LARGE SCALE GENOMIC DNA]</scope>
    <source>
        <strain evidence="5">JCM 18410</strain>
    </source>
</reference>
<sequence>MVLLVEHVAKRYGSRPVLRDASLRAGRGQLVGVVGENGAGKTTLLRVLSGDLRPDAGTVRLDGTLGYCPQYPVLDEELTTRQHLRLFQIAHRLPGLDRAESLLRALGLDAYDRQPVRTLSGGTRQKLNLVLALLHDPAVLLLDEPYQGFDWDTYLRFWDIAQELRTAGRTVLIVSHLAYDTQRLDALYRLSDGRLHRAPTTGAHG</sequence>
<dbReference type="CDD" id="cd03230">
    <property type="entry name" value="ABC_DR_subfamily_A"/>
    <property type="match status" value="1"/>
</dbReference>
<dbReference type="GO" id="GO:0005524">
    <property type="term" value="F:ATP binding"/>
    <property type="evidence" value="ECO:0007669"/>
    <property type="project" value="UniProtKB-KW"/>
</dbReference>
<dbReference type="InterPro" id="IPR003439">
    <property type="entry name" value="ABC_transporter-like_ATP-bd"/>
</dbReference>
<evidence type="ECO:0000256" key="1">
    <source>
        <dbReference type="ARBA" id="ARBA00022741"/>
    </source>
</evidence>
<keyword evidence="5" id="KW-1185">Reference proteome</keyword>
<keyword evidence="2 4" id="KW-0067">ATP-binding</keyword>